<name>A0A5N5K021_9ROSI</name>
<sequence>MVLKSFELRLWVFFLDVLLTAIFLLQAIPLEPCKLSADLDLTLREKLSAVRGVKIAVTTRNDGVPSITGRPFHITI</sequence>
<comment type="caution">
    <text evidence="1">The sequence shown here is derived from an EMBL/GenBank/DDBJ whole genome shotgun (WGS) entry which is preliminary data.</text>
</comment>
<evidence type="ECO:0000313" key="1">
    <source>
        <dbReference type="EMBL" id="KAB5520467.1"/>
    </source>
</evidence>
<keyword evidence="2" id="KW-1185">Reference proteome</keyword>
<dbReference type="AlphaFoldDB" id="A0A5N5K021"/>
<reference evidence="2" key="1">
    <citation type="journal article" date="2019" name="Gigascience">
        <title>De novo genome assembly of the endangered Acer yangbiense, a plant species with extremely small populations endemic to Yunnan Province, China.</title>
        <authorList>
            <person name="Yang J."/>
            <person name="Wariss H.M."/>
            <person name="Tao L."/>
            <person name="Zhang R."/>
            <person name="Yun Q."/>
            <person name="Hollingsworth P."/>
            <person name="Dao Z."/>
            <person name="Luo G."/>
            <person name="Guo H."/>
            <person name="Ma Y."/>
            <person name="Sun W."/>
        </authorList>
    </citation>
    <scope>NUCLEOTIDE SEQUENCE [LARGE SCALE GENOMIC DNA]</scope>
    <source>
        <strain evidence="2">cv. br00</strain>
    </source>
</reference>
<proteinExistence type="predicted"/>
<dbReference type="EMBL" id="VDCV01000016">
    <property type="protein sequence ID" value="KAB5520467.1"/>
    <property type="molecule type" value="Genomic_DNA"/>
</dbReference>
<evidence type="ECO:0000313" key="2">
    <source>
        <dbReference type="Proteomes" id="UP000326939"/>
    </source>
</evidence>
<gene>
    <name evidence="1" type="ORF">DKX38_024786</name>
</gene>
<protein>
    <submittedName>
        <fullName evidence="1">Uncharacterized protein</fullName>
    </submittedName>
</protein>
<dbReference type="Proteomes" id="UP000326939">
    <property type="component" value="Chromosome 16"/>
</dbReference>
<organism evidence="1 2">
    <name type="scientific">Salix brachista</name>
    <dbReference type="NCBI Taxonomy" id="2182728"/>
    <lineage>
        <taxon>Eukaryota</taxon>
        <taxon>Viridiplantae</taxon>
        <taxon>Streptophyta</taxon>
        <taxon>Embryophyta</taxon>
        <taxon>Tracheophyta</taxon>
        <taxon>Spermatophyta</taxon>
        <taxon>Magnoliopsida</taxon>
        <taxon>eudicotyledons</taxon>
        <taxon>Gunneridae</taxon>
        <taxon>Pentapetalae</taxon>
        <taxon>rosids</taxon>
        <taxon>fabids</taxon>
        <taxon>Malpighiales</taxon>
        <taxon>Salicaceae</taxon>
        <taxon>Saliceae</taxon>
        <taxon>Salix</taxon>
    </lineage>
</organism>
<accession>A0A5N5K021</accession>